<evidence type="ECO:0000313" key="1">
    <source>
        <dbReference type="EMBL" id="EQB44008.1"/>
    </source>
</evidence>
<organism evidence="1 2">
    <name type="scientific">Colletotrichum gloeosporioides (strain Cg-14)</name>
    <name type="common">Anthracnose fungus</name>
    <name type="synonym">Glomerella cingulata</name>
    <dbReference type="NCBI Taxonomy" id="1237896"/>
    <lineage>
        <taxon>Eukaryota</taxon>
        <taxon>Fungi</taxon>
        <taxon>Dikarya</taxon>
        <taxon>Ascomycota</taxon>
        <taxon>Pezizomycotina</taxon>
        <taxon>Sordariomycetes</taxon>
        <taxon>Hypocreomycetidae</taxon>
        <taxon>Glomerellales</taxon>
        <taxon>Glomerellaceae</taxon>
        <taxon>Colletotrichum</taxon>
        <taxon>Colletotrichum gloeosporioides species complex</taxon>
    </lineage>
</organism>
<gene>
    <name evidence="1" type="ORF">CGLO_17286</name>
</gene>
<accession>T0JU20</accession>
<name>T0JU20_COLGC</name>
<dbReference type="EMBL" id="AMYD01004128">
    <property type="protein sequence ID" value="EQB44008.1"/>
    <property type="molecule type" value="Genomic_DNA"/>
</dbReference>
<protein>
    <submittedName>
        <fullName evidence="1">Uncharacterized protein</fullName>
    </submittedName>
</protein>
<dbReference type="Proteomes" id="UP000015530">
    <property type="component" value="Unassembled WGS sequence"/>
</dbReference>
<dbReference type="AlphaFoldDB" id="T0JU20"/>
<comment type="caution">
    <text evidence="1">The sequence shown here is derived from an EMBL/GenBank/DDBJ whole genome shotgun (WGS) entry which is preliminary data.</text>
</comment>
<sequence length="38" mass="4716">MTFFRSYGVFFGYMDSPKWMIRSWYKYGIIIMHISIEI</sequence>
<dbReference type="HOGENOM" id="CLU_3335533_0_0_1"/>
<proteinExistence type="predicted"/>
<reference evidence="2" key="1">
    <citation type="journal article" date="2013" name="Mol. Plant Microbe Interact.">
        <title>Global aspects of pacC regulation of pathogenicity genes in Colletotrichum gloeosporioides as revealed by transcriptome analysis.</title>
        <authorList>
            <person name="Alkan N."/>
            <person name="Meng X."/>
            <person name="Friedlander G."/>
            <person name="Reuveni E."/>
            <person name="Sukno S."/>
            <person name="Sherman A."/>
            <person name="Thon M."/>
            <person name="Fluhr R."/>
            <person name="Prusky D."/>
        </authorList>
    </citation>
    <scope>NUCLEOTIDE SEQUENCE [LARGE SCALE GENOMIC DNA]</scope>
    <source>
        <strain evidence="2">Cg-14</strain>
    </source>
</reference>
<evidence type="ECO:0000313" key="2">
    <source>
        <dbReference type="Proteomes" id="UP000015530"/>
    </source>
</evidence>